<dbReference type="Pfam" id="PF07277">
    <property type="entry name" value="SapC"/>
    <property type="match status" value="1"/>
</dbReference>
<dbReference type="RefSeq" id="WP_133587257.1">
    <property type="nucleotide sequence ID" value="NZ_CP037953.1"/>
</dbReference>
<proteinExistence type="predicted"/>
<dbReference type="OrthoDB" id="9806524at2"/>
<dbReference type="AlphaFoldDB" id="A0A4R6UYF8"/>
<organism evidence="1 2">
    <name type="scientific">Permianibacter aggregans</name>
    <dbReference type="NCBI Taxonomy" id="1510150"/>
    <lineage>
        <taxon>Bacteria</taxon>
        <taxon>Pseudomonadati</taxon>
        <taxon>Pseudomonadota</taxon>
        <taxon>Gammaproteobacteria</taxon>
        <taxon>Pseudomonadales</taxon>
        <taxon>Pseudomonadaceae</taxon>
        <taxon>Permianibacter</taxon>
    </lineage>
</organism>
<sequence>MSRHVLLNNIDHKALRINTSRSAAFGDNVMCCVVYPVEFQALQEEYPIVFHRNAETAEVHPVALFGLEQNENLFLANEQWQASYIPLLMQRDPFLIGQQSSTKDGESQLVIHIDLDSPRVSETEGQAIFLPHGGNSEFIEQIASVLKAIHFSQPDSKAFTDALKQHDLLEPIVLDIELGKNRHHRLSGFHTINEKALANLNDQAIVALHRKGFLAWIYCCQLSLGRLNALVRRKQQQ</sequence>
<protein>
    <submittedName>
        <fullName evidence="1">SapC protein</fullName>
    </submittedName>
</protein>
<dbReference type="Proteomes" id="UP000295375">
    <property type="component" value="Unassembled WGS sequence"/>
</dbReference>
<name>A0A4R6UYF8_9GAMM</name>
<keyword evidence="2" id="KW-1185">Reference proteome</keyword>
<reference evidence="1 2" key="1">
    <citation type="submission" date="2019-03" db="EMBL/GenBank/DDBJ databases">
        <title>Genomic Encyclopedia of Type Strains, Phase IV (KMG-IV): sequencing the most valuable type-strain genomes for metagenomic binning, comparative biology and taxonomic classification.</title>
        <authorList>
            <person name="Goeker M."/>
        </authorList>
    </citation>
    <scope>NUCLEOTIDE SEQUENCE [LARGE SCALE GENOMIC DNA]</scope>
    <source>
        <strain evidence="1 2">DSM 103792</strain>
    </source>
</reference>
<dbReference type="EMBL" id="SNYM01000001">
    <property type="protein sequence ID" value="TDQ51346.1"/>
    <property type="molecule type" value="Genomic_DNA"/>
</dbReference>
<gene>
    <name evidence="1" type="ORF">EV696_101320</name>
</gene>
<evidence type="ECO:0000313" key="2">
    <source>
        <dbReference type="Proteomes" id="UP000295375"/>
    </source>
</evidence>
<comment type="caution">
    <text evidence="1">The sequence shown here is derived from an EMBL/GenBank/DDBJ whole genome shotgun (WGS) entry which is preliminary data.</text>
</comment>
<accession>A0A4R6UYF8</accession>
<dbReference type="InterPro" id="IPR010836">
    <property type="entry name" value="SapC"/>
</dbReference>
<evidence type="ECO:0000313" key="1">
    <source>
        <dbReference type="EMBL" id="TDQ51346.1"/>
    </source>
</evidence>